<dbReference type="Proteomes" id="UP000663862">
    <property type="component" value="Unassembled WGS sequence"/>
</dbReference>
<evidence type="ECO:0000313" key="3">
    <source>
        <dbReference type="EMBL" id="CAF3687245.1"/>
    </source>
</evidence>
<accession>A0A817VNG2</accession>
<feature type="compositionally biased region" description="Acidic residues" evidence="1">
    <location>
        <begin position="105"/>
        <end position="116"/>
    </location>
</feature>
<proteinExistence type="predicted"/>
<evidence type="ECO:0000313" key="5">
    <source>
        <dbReference type="EMBL" id="CAF4648090.1"/>
    </source>
</evidence>
<dbReference type="Proteomes" id="UP000663865">
    <property type="component" value="Unassembled WGS sequence"/>
</dbReference>
<dbReference type="EMBL" id="CAJOBQ010004996">
    <property type="protein sequence ID" value="CAF4648090.1"/>
    <property type="molecule type" value="Genomic_DNA"/>
</dbReference>
<organism evidence="2 6">
    <name type="scientific">Rotaria socialis</name>
    <dbReference type="NCBI Taxonomy" id="392032"/>
    <lineage>
        <taxon>Eukaryota</taxon>
        <taxon>Metazoa</taxon>
        <taxon>Spiralia</taxon>
        <taxon>Gnathifera</taxon>
        <taxon>Rotifera</taxon>
        <taxon>Eurotatoria</taxon>
        <taxon>Bdelloidea</taxon>
        <taxon>Philodinida</taxon>
        <taxon>Philodinidae</taxon>
        <taxon>Rotaria</taxon>
    </lineage>
</organism>
<gene>
    <name evidence="3" type="ORF">FME351_LOCUS26796</name>
    <name evidence="2" type="ORF">KIK155_LOCUS3647</name>
    <name evidence="4" type="ORF">TOA249_LOCUS6592</name>
    <name evidence="5" type="ORF">TSG867_LOCUS30609</name>
</gene>
<protein>
    <submittedName>
        <fullName evidence="2">Uncharacterized protein</fullName>
    </submittedName>
</protein>
<feature type="region of interest" description="Disordered" evidence="1">
    <location>
        <begin position="94"/>
        <end position="119"/>
    </location>
</feature>
<dbReference type="EMBL" id="CAJOBS010000282">
    <property type="protein sequence ID" value="CAF4542459.1"/>
    <property type="molecule type" value="Genomic_DNA"/>
</dbReference>
<comment type="caution">
    <text evidence="2">The sequence shown here is derived from an EMBL/GenBank/DDBJ whole genome shotgun (WGS) entry which is preliminary data.</text>
</comment>
<evidence type="ECO:0000313" key="2">
    <source>
        <dbReference type="EMBL" id="CAF3351566.1"/>
    </source>
</evidence>
<dbReference type="AlphaFoldDB" id="A0A817VNG2"/>
<reference evidence="2" key="1">
    <citation type="submission" date="2021-02" db="EMBL/GenBank/DDBJ databases">
        <authorList>
            <person name="Nowell W R."/>
        </authorList>
    </citation>
    <scope>NUCLEOTIDE SEQUENCE</scope>
</reference>
<name>A0A817VNG2_9BILA</name>
<evidence type="ECO:0000313" key="6">
    <source>
        <dbReference type="Proteomes" id="UP000663865"/>
    </source>
</evidence>
<dbReference type="Proteomes" id="UP000663838">
    <property type="component" value="Unassembled WGS sequence"/>
</dbReference>
<dbReference type="EMBL" id="CAJNYV010000228">
    <property type="protein sequence ID" value="CAF3351566.1"/>
    <property type="molecule type" value="Genomic_DNA"/>
</dbReference>
<evidence type="ECO:0000256" key="1">
    <source>
        <dbReference type="SAM" id="MobiDB-lite"/>
    </source>
</evidence>
<dbReference type="Proteomes" id="UP000663869">
    <property type="component" value="Unassembled WGS sequence"/>
</dbReference>
<evidence type="ECO:0000313" key="4">
    <source>
        <dbReference type="EMBL" id="CAF4542459.1"/>
    </source>
</evidence>
<sequence length="166" mass="19634">MSSQKNEKWSSMASLSKFFSTISHSLLFTSKKSSQTLNKKKRNSKKVKPTESVFKNVHFVPQSAPIIRRYLSQPNAKTSRIEISMKENHYRSLVQENVHKKKEDIEEQEEEEEEEDYSRYSLRPNLSLFNISVDNFDKRSQDYDQDGSRQQDWLDDIFHSTKIGEY</sequence>
<dbReference type="EMBL" id="CAJNYU010003618">
    <property type="protein sequence ID" value="CAF3687245.1"/>
    <property type="molecule type" value="Genomic_DNA"/>
</dbReference>